<organism evidence="3 4">
    <name type="scientific">Apophysomyces ossiformis</name>
    <dbReference type="NCBI Taxonomy" id="679940"/>
    <lineage>
        <taxon>Eukaryota</taxon>
        <taxon>Fungi</taxon>
        <taxon>Fungi incertae sedis</taxon>
        <taxon>Mucoromycota</taxon>
        <taxon>Mucoromycotina</taxon>
        <taxon>Mucoromycetes</taxon>
        <taxon>Mucorales</taxon>
        <taxon>Mucorineae</taxon>
        <taxon>Mucoraceae</taxon>
        <taxon>Apophysomyces</taxon>
    </lineage>
</organism>
<dbReference type="Proteomes" id="UP000605846">
    <property type="component" value="Unassembled WGS sequence"/>
</dbReference>
<dbReference type="GO" id="GO:0032418">
    <property type="term" value="P:lysosome localization"/>
    <property type="evidence" value="ECO:0007669"/>
    <property type="project" value="TreeGrafter"/>
</dbReference>
<accession>A0A8H7BI92</accession>
<evidence type="ECO:0000313" key="4">
    <source>
        <dbReference type="Proteomes" id="UP000605846"/>
    </source>
</evidence>
<sequence length="114" mass="12560">MSDPDANAPHHLVDLTMLQNLEARAVELSNNFAAVVEHLQQQAHQMASATVETGSVYVSSVRQFSNELEASTARTVELISQCDELDKDLAQLNDLAKQIKRVDKALDQLQQCIG</sequence>
<evidence type="ECO:0000259" key="2">
    <source>
        <dbReference type="Pfam" id="PF10157"/>
    </source>
</evidence>
<dbReference type="GO" id="GO:0099078">
    <property type="term" value="C:BORC complex"/>
    <property type="evidence" value="ECO:0007669"/>
    <property type="project" value="TreeGrafter"/>
</dbReference>
<evidence type="ECO:0000313" key="3">
    <source>
        <dbReference type="EMBL" id="KAF7722458.1"/>
    </source>
</evidence>
<dbReference type="AlphaFoldDB" id="A0A8H7BI92"/>
<proteinExistence type="predicted"/>
<dbReference type="EMBL" id="JABAYA010000194">
    <property type="protein sequence ID" value="KAF7722458.1"/>
    <property type="molecule type" value="Genomic_DNA"/>
</dbReference>
<dbReference type="PANTHER" id="PTHR13440:SF7">
    <property type="entry name" value="BLOC-1 RELATED COMPLEX SUBUNIT 6"/>
    <property type="match status" value="1"/>
</dbReference>
<dbReference type="OrthoDB" id="21270at2759"/>
<dbReference type="InterPro" id="IPR019314">
    <property type="entry name" value="BORCS6"/>
</dbReference>
<comment type="caution">
    <text evidence="3">The sequence shown here is derived from an EMBL/GenBank/DDBJ whole genome shotgun (WGS) entry which is preliminary data.</text>
</comment>
<feature type="coiled-coil region" evidence="1">
    <location>
        <begin position="82"/>
        <end position="112"/>
    </location>
</feature>
<feature type="domain" description="BLOC-1-related complex subunit 6 C-terminal helix" evidence="2">
    <location>
        <begin position="13"/>
        <end position="110"/>
    </location>
</feature>
<evidence type="ECO:0000256" key="1">
    <source>
        <dbReference type="SAM" id="Coils"/>
    </source>
</evidence>
<gene>
    <name evidence="3" type="ORF">EC973_003123</name>
</gene>
<keyword evidence="4" id="KW-1185">Reference proteome</keyword>
<name>A0A8H7BI92_9FUNG</name>
<dbReference type="InterPro" id="IPR046465">
    <property type="entry name" value="BORCS6_C"/>
</dbReference>
<reference evidence="3" key="1">
    <citation type="submission" date="2020-01" db="EMBL/GenBank/DDBJ databases">
        <title>Genome Sequencing of Three Apophysomyces-Like Fungal Strains Confirms a Novel Fungal Genus in the Mucoromycota with divergent Burkholderia-like Endosymbiotic Bacteria.</title>
        <authorList>
            <person name="Stajich J.E."/>
            <person name="Macias A.M."/>
            <person name="Carter-House D."/>
            <person name="Lovett B."/>
            <person name="Kasson L.R."/>
            <person name="Berry K."/>
            <person name="Grigoriev I."/>
            <person name="Chang Y."/>
            <person name="Spatafora J."/>
            <person name="Kasson M.T."/>
        </authorList>
    </citation>
    <scope>NUCLEOTIDE SEQUENCE</scope>
    <source>
        <strain evidence="3">NRRL A-21654</strain>
    </source>
</reference>
<dbReference type="PANTHER" id="PTHR13440">
    <property type="entry name" value="BLOC-1 RELATED COMPLEX SUBUNIT 6"/>
    <property type="match status" value="1"/>
</dbReference>
<protein>
    <recommendedName>
        <fullName evidence="2">BLOC-1-related complex subunit 6 C-terminal helix domain-containing protein</fullName>
    </recommendedName>
</protein>
<dbReference type="Pfam" id="PF10157">
    <property type="entry name" value="BORCS6"/>
    <property type="match status" value="1"/>
</dbReference>
<keyword evidence="1" id="KW-0175">Coiled coil</keyword>